<organism evidence="1 2">
    <name type="scientific">Oryza meyeriana var. granulata</name>
    <dbReference type="NCBI Taxonomy" id="110450"/>
    <lineage>
        <taxon>Eukaryota</taxon>
        <taxon>Viridiplantae</taxon>
        <taxon>Streptophyta</taxon>
        <taxon>Embryophyta</taxon>
        <taxon>Tracheophyta</taxon>
        <taxon>Spermatophyta</taxon>
        <taxon>Magnoliopsida</taxon>
        <taxon>Liliopsida</taxon>
        <taxon>Poales</taxon>
        <taxon>Poaceae</taxon>
        <taxon>BOP clade</taxon>
        <taxon>Oryzoideae</taxon>
        <taxon>Oryzeae</taxon>
        <taxon>Oryzinae</taxon>
        <taxon>Oryza</taxon>
        <taxon>Oryza meyeriana</taxon>
    </lineage>
</organism>
<dbReference type="Proteomes" id="UP000479710">
    <property type="component" value="Unassembled WGS sequence"/>
</dbReference>
<gene>
    <name evidence="1" type="ORF">E2562_008784</name>
</gene>
<dbReference type="AlphaFoldDB" id="A0A6G1CZV6"/>
<evidence type="ECO:0000313" key="2">
    <source>
        <dbReference type="Proteomes" id="UP000479710"/>
    </source>
</evidence>
<reference evidence="1 2" key="1">
    <citation type="submission" date="2019-11" db="EMBL/GenBank/DDBJ databases">
        <title>Whole genome sequence of Oryza granulata.</title>
        <authorList>
            <person name="Li W."/>
        </authorList>
    </citation>
    <scope>NUCLEOTIDE SEQUENCE [LARGE SCALE GENOMIC DNA]</scope>
    <source>
        <strain evidence="2">cv. Menghai</strain>
        <tissue evidence="1">Leaf</tissue>
    </source>
</reference>
<dbReference type="EMBL" id="SPHZ02000007">
    <property type="protein sequence ID" value="KAF0905706.1"/>
    <property type="molecule type" value="Genomic_DNA"/>
</dbReference>
<evidence type="ECO:0000313" key="1">
    <source>
        <dbReference type="EMBL" id="KAF0905706.1"/>
    </source>
</evidence>
<comment type="caution">
    <text evidence="1">The sequence shown here is derived from an EMBL/GenBank/DDBJ whole genome shotgun (WGS) entry which is preliminary data.</text>
</comment>
<accession>A0A6G1CZV6</accession>
<protein>
    <submittedName>
        <fullName evidence="1">Uncharacterized protein</fullName>
    </submittedName>
</protein>
<proteinExistence type="predicted"/>
<keyword evidence="2" id="KW-1185">Reference proteome</keyword>
<name>A0A6G1CZV6_9ORYZ</name>
<sequence length="90" mass="10302">MAGPNFYDSIRLRSSQSFQWRRRVRAVAVVACSAPAVQLRSRAWLREAPDLPTAVLHAHGDRGDKKQFAHINMKQTETDTSFLEFTSRTR</sequence>